<proteinExistence type="inferred from homology"/>
<organism evidence="7 8">
    <name type="scientific">Stylosanthes scabra</name>
    <dbReference type="NCBI Taxonomy" id="79078"/>
    <lineage>
        <taxon>Eukaryota</taxon>
        <taxon>Viridiplantae</taxon>
        <taxon>Streptophyta</taxon>
        <taxon>Embryophyta</taxon>
        <taxon>Tracheophyta</taxon>
        <taxon>Spermatophyta</taxon>
        <taxon>Magnoliopsida</taxon>
        <taxon>eudicotyledons</taxon>
        <taxon>Gunneridae</taxon>
        <taxon>Pentapetalae</taxon>
        <taxon>rosids</taxon>
        <taxon>fabids</taxon>
        <taxon>Fabales</taxon>
        <taxon>Fabaceae</taxon>
        <taxon>Papilionoideae</taxon>
        <taxon>50 kb inversion clade</taxon>
        <taxon>dalbergioids sensu lato</taxon>
        <taxon>Dalbergieae</taxon>
        <taxon>Pterocarpus clade</taxon>
        <taxon>Stylosanthes</taxon>
    </lineage>
</organism>
<feature type="domain" description="Bowman-Birk serine protease inhibitors family" evidence="6">
    <location>
        <begin position="147"/>
        <end position="207"/>
    </location>
</feature>
<gene>
    <name evidence="7" type="ORF">PIB30_054587</name>
</gene>
<dbReference type="InterPro" id="IPR000877">
    <property type="entry name" value="Prot_inh_BBI"/>
</dbReference>
<keyword evidence="4" id="KW-1015">Disulfide bond</keyword>
<comment type="caution">
    <text evidence="7">The sequence shown here is derived from an EMBL/GenBank/DDBJ whole genome shotgun (WGS) entry which is preliminary data.</text>
</comment>
<evidence type="ECO:0000256" key="4">
    <source>
        <dbReference type="ARBA" id="ARBA00023157"/>
    </source>
</evidence>
<dbReference type="SMART" id="SM00269">
    <property type="entry name" value="BowB"/>
    <property type="match status" value="1"/>
</dbReference>
<dbReference type="SUPFAM" id="SSF57247">
    <property type="entry name" value="Bowman-Birk inhibitor, BBI"/>
    <property type="match status" value="1"/>
</dbReference>
<feature type="transmembrane region" description="Helical" evidence="5">
    <location>
        <begin position="104"/>
        <end position="121"/>
    </location>
</feature>
<accession>A0ABU6XJ54</accession>
<protein>
    <recommendedName>
        <fullName evidence="6">Bowman-Birk serine protease inhibitors family domain-containing protein</fullName>
    </recommendedName>
</protein>
<dbReference type="EMBL" id="JASCZI010211866">
    <property type="protein sequence ID" value="MED6197216.1"/>
    <property type="molecule type" value="Genomic_DNA"/>
</dbReference>
<keyword evidence="5" id="KW-1133">Transmembrane helix</keyword>
<evidence type="ECO:0000259" key="6">
    <source>
        <dbReference type="SMART" id="SM00269"/>
    </source>
</evidence>
<keyword evidence="5" id="KW-0472">Membrane</keyword>
<dbReference type="InterPro" id="IPR035995">
    <property type="entry name" value="Bowman-Birk_prot_inh"/>
</dbReference>
<evidence type="ECO:0000256" key="1">
    <source>
        <dbReference type="ARBA" id="ARBA00008506"/>
    </source>
</evidence>
<reference evidence="7 8" key="1">
    <citation type="journal article" date="2023" name="Plants (Basel)">
        <title>Bridging the Gap: Combining Genomics and Transcriptomics Approaches to Understand Stylosanthes scabra, an Orphan Legume from the Brazilian Caatinga.</title>
        <authorList>
            <person name="Ferreira-Neto J.R.C."/>
            <person name="da Silva M.D."/>
            <person name="Binneck E."/>
            <person name="de Melo N.F."/>
            <person name="da Silva R.H."/>
            <person name="de Melo A.L.T.M."/>
            <person name="Pandolfi V."/>
            <person name="Bustamante F.O."/>
            <person name="Brasileiro-Vidal A.C."/>
            <person name="Benko-Iseppon A.M."/>
        </authorList>
    </citation>
    <scope>NUCLEOTIDE SEQUENCE [LARGE SCALE GENOMIC DNA]</scope>
    <source>
        <tissue evidence="7">Leaves</tissue>
    </source>
</reference>
<evidence type="ECO:0000256" key="5">
    <source>
        <dbReference type="SAM" id="Phobius"/>
    </source>
</evidence>
<keyword evidence="8" id="KW-1185">Reference proteome</keyword>
<name>A0ABU6XJ54_9FABA</name>
<evidence type="ECO:0000313" key="8">
    <source>
        <dbReference type="Proteomes" id="UP001341840"/>
    </source>
</evidence>
<evidence type="ECO:0000256" key="3">
    <source>
        <dbReference type="ARBA" id="ARBA00022900"/>
    </source>
</evidence>
<dbReference type="Gene3D" id="2.10.69.10">
    <property type="entry name" value="Cysteine Protease (Bromelain) Inhibitor, subunit H"/>
    <property type="match status" value="1"/>
</dbReference>
<comment type="similarity">
    <text evidence="1">Belongs to the Bowman-Birk serine protease inhibitor family.</text>
</comment>
<evidence type="ECO:0000256" key="2">
    <source>
        <dbReference type="ARBA" id="ARBA00022690"/>
    </source>
</evidence>
<evidence type="ECO:0000313" key="7">
    <source>
        <dbReference type="EMBL" id="MED6197216.1"/>
    </source>
</evidence>
<keyword evidence="5" id="KW-0812">Transmembrane</keyword>
<dbReference type="CDD" id="cd00023">
    <property type="entry name" value="BBI"/>
    <property type="match status" value="1"/>
</dbReference>
<dbReference type="Proteomes" id="UP001341840">
    <property type="component" value="Unassembled WGS sequence"/>
</dbReference>
<keyword evidence="2" id="KW-0646">Protease inhibitor</keyword>
<sequence>MAPDLKVAIVKATIYDHDLADDPEPHILLLRICPQVCHCRVERIGKDARLDRCFKSSHAGSPGISFSFFSSRGLPPPGPPGIGLALPHERGFNNGKKMELKKNMILKVAVLLFLFGVAATVEARGTKVQIFRGGQLAKSAKAKEEACCDNNYCTKSQPPVCTCRDVGTLEEGCHSACDLCICLRGGWPTFIWECSCADETNFPYPPCTNDDSSTIIHQLPKSI</sequence>
<keyword evidence="3" id="KW-0722">Serine protease inhibitor</keyword>